<dbReference type="Proteomes" id="UP000002899">
    <property type="component" value="Chromosome I"/>
</dbReference>
<dbReference type="OrthoDB" id="374114at2759"/>
<dbReference type="InterPro" id="IPR038437">
    <property type="entry name" value="GINS_Psf3_sf"/>
</dbReference>
<accession>I7J899</accession>
<evidence type="ECO:0000313" key="2">
    <source>
        <dbReference type="EMBL" id="CCF72749.1"/>
    </source>
</evidence>
<sequence>MDLVLREIDELISSVEKNYDHVLSQRVPCQPLTALPGLVFLSPKAMEEQNVGIRSDVLLPHDQLELPLYFGLHLMSRGLCKISFPQIYNNAAALLAEPTAAAVGMLSPLYFELGYELCQQLPESEWPVENLAELLKNAECTRRSYLLKRQTRIDDTFLKGLTHKEKMVYNSVLHNDSQAQRHSNRSADFYS</sequence>
<dbReference type="PANTHER" id="PTHR22768:SF0">
    <property type="entry name" value="DNA REPLICATION COMPLEX GINS PROTEIN PSF3"/>
    <property type="match status" value="1"/>
</dbReference>
<dbReference type="VEuPathDB" id="PiroplasmaDB:BMR1_01G01435"/>
<dbReference type="GeneID" id="24423363"/>
<dbReference type="GO" id="GO:1902975">
    <property type="term" value="P:mitotic DNA replication initiation"/>
    <property type="evidence" value="ECO:0007669"/>
    <property type="project" value="TreeGrafter"/>
</dbReference>
<name>I7J899_BABMR</name>
<protein>
    <recommendedName>
        <fullName evidence="1">GINS subunit domain-containing protein</fullName>
    </recommendedName>
</protein>
<dbReference type="InterPro" id="IPR021151">
    <property type="entry name" value="GINS_A"/>
</dbReference>
<dbReference type="OMA" id="CIPCCVL"/>
<dbReference type="AlphaFoldDB" id="I7J899"/>
<dbReference type="PANTHER" id="PTHR22768">
    <property type="entry name" value="DNA REPLICATION COMPLEX GINS PROTEIN PSF3"/>
    <property type="match status" value="1"/>
</dbReference>
<reference evidence="2 3" key="2">
    <citation type="journal article" date="2013" name="PLoS ONE">
        <title>Whole genome mapping and re-organization of the nuclear and mitochondrial genomes of Babesia microti isolates.</title>
        <authorList>
            <person name="Cornillot E."/>
            <person name="Dassouli A."/>
            <person name="Garg A."/>
            <person name="Pachikara N."/>
            <person name="Randazzo S."/>
            <person name="Depoix D."/>
            <person name="Carcy B."/>
            <person name="Delbecq S."/>
            <person name="Frutos R."/>
            <person name="Silva J.C."/>
            <person name="Sutton R."/>
            <person name="Krause P.J."/>
            <person name="Mamoun C.B."/>
        </authorList>
    </citation>
    <scope>NUCLEOTIDE SEQUENCE [LARGE SCALE GENOMIC DNA]</scope>
    <source>
        <strain evidence="2 3">RI</strain>
    </source>
</reference>
<dbReference type="Pfam" id="PF05916">
    <property type="entry name" value="Sld5"/>
    <property type="match status" value="1"/>
</dbReference>
<dbReference type="EMBL" id="FO082871">
    <property type="protein sequence ID" value="CCF72749.1"/>
    <property type="molecule type" value="Genomic_DNA"/>
</dbReference>
<dbReference type="RefSeq" id="XP_012647358.1">
    <property type="nucleotide sequence ID" value="XM_012791904.1"/>
</dbReference>
<dbReference type="Gene3D" id="1.20.58.2050">
    <property type="match status" value="1"/>
</dbReference>
<dbReference type="GO" id="GO:0000811">
    <property type="term" value="C:GINS complex"/>
    <property type="evidence" value="ECO:0007669"/>
    <property type="project" value="TreeGrafter"/>
</dbReference>
<feature type="domain" description="GINS subunit" evidence="1">
    <location>
        <begin position="90"/>
        <end position="174"/>
    </location>
</feature>
<organism evidence="2 3">
    <name type="scientific">Babesia microti (strain RI)</name>
    <dbReference type="NCBI Taxonomy" id="1133968"/>
    <lineage>
        <taxon>Eukaryota</taxon>
        <taxon>Sar</taxon>
        <taxon>Alveolata</taxon>
        <taxon>Apicomplexa</taxon>
        <taxon>Aconoidasida</taxon>
        <taxon>Piroplasmida</taxon>
        <taxon>Babesiidae</taxon>
        <taxon>Babesia</taxon>
    </lineage>
</organism>
<dbReference type="CDD" id="cd11713">
    <property type="entry name" value="GINS_A_psf3"/>
    <property type="match status" value="1"/>
</dbReference>
<reference evidence="2 3" key="3">
    <citation type="journal article" date="2016" name="Sci. Rep.">
        <title>Genome-wide diversity and gene expression profiling of Babesia microti isolates identify polymorphic genes that mediate host-pathogen interactions.</title>
        <authorList>
            <person name="Silva J.C."/>
            <person name="Cornillot E."/>
            <person name="McCracken C."/>
            <person name="Usmani-Brown S."/>
            <person name="Dwivedi A."/>
            <person name="Ifeonu O.O."/>
            <person name="Crabtree J."/>
            <person name="Gotia H.T."/>
            <person name="Virji A.Z."/>
            <person name="Reynes C."/>
            <person name="Colinge J."/>
            <person name="Kumar V."/>
            <person name="Lawres L."/>
            <person name="Pazzi J.E."/>
            <person name="Pablo J.V."/>
            <person name="Hung C."/>
            <person name="Brancato J."/>
            <person name="Kumari P."/>
            <person name="Orvis J."/>
            <person name="Tretina K."/>
            <person name="Chibucos M."/>
            <person name="Ott S."/>
            <person name="Sadzewicz L."/>
            <person name="Sengamalay N."/>
            <person name="Shetty A.C."/>
            <person name="Su Q."/>
            <person name="Tallon L."/>
            <person name="Fraser C.M."/>
            <person name="Frutos R."/>
            <person name="Molina D.M."/>
            <person name="Krause P.J."/>
            <person name="Ben Mamoun C."/>
        </authorList>
    </citation>
    <scope>NUCLEOTIDE SEQUENCE [LARGE SCALE GENOMIC DNA]</scope>
    <source>
        <strain evidence="2 3">RI</strain>
    </source>
</reference>
<evidence type="ECO:0000313" key="3">
    <source>
        <dbReference type="Proteomes" id="UP000002899"/>
    </source>
</evidence>
<gene>
    <name evidence="2" type="ORF">BMR1_01G01435</name>
</gene>
<keyword evidence="3" id="KW-1185">Reference proteome</keyword>
<reference evidence="2 3" key="1">
    <citation type="journal article" date="2012" name="Nucleic Acids Res.">
        <title>Sequencing of the smallest Apicomplexan genome from the human pathogen Babesia microti.</title>
        <authorList>
            <person name="Cornillot E."/>
            <person name="Hadj-Kaddour K."/>
            <person name="Dassouli A."/>
            <person name="Noel B."/>
            <person name="Ranwez V."/>
            <person name="Vacherie B."/>
            <person name="Augagneur Y."/>
            <person name="Bres V."/>
            <person name="Duclos A."/>
            <person name="Randazzo S."/>
            <person name="Carcy B."/>
            <person name="Debierre-Grockiego F."/>
            <person name="Delbecq S."/>
            <person name="Moubri-Menage K."/>
            <person name="Shams-Eldin H."/>
            <person name="Usmani-Brown S."/>
            <person name="Bringaud F."/>
            <person name="Wincker P."/>
            <person name="Vivares C.P."/>
            <person name="Schwarz R.T."/>
            <person name="Schetters T.P."/>
            <person name="Krause P.J."/>
            <person name="Gorenflot A."/>
            <person name="Berry V."/>
            <person name="Barbe V."/>
            <person name="Ben Mamoun C."/>
        </authorList>
    </citation>
    <scope>NUCLEOTIDE SEQUENCE [LARGE SCALE GENOMIC DNA]</scope>
    <source>
        <strain evidence="2 3">RI</strain>
    </source>
</reference>
<evidence type="ECO:0000259" key="1">
    <source>
        <dbReference type="Pfam" id="PF05916"/>
    </source>
</evidence>
<dbReference type="KEGG" id="bmic:BMR1_01G01435"/>
<dbReference type="InterPro" id="IPR010492">
    <property type="entry name" value="GINS_Psf3"/>
</dbReference>
<proteinExistence type="predicted"/>